<accession>A0A174TCC6</accession>
<evidence type="ECO:0000313" key="2">
    <source>
        <dbReference type="Proteomes" id="UP000095564"/>
    </source>
</evidence>
<name>A0A174TCC6_ANAHA</name>
<reference evidence="1 2" key="1">
    <citation type="submission" date="2015-09" db="EMBL/GenBank/DDBJ databases">
        <authorList>
            <consortium name="Pathogen Informatics"/>
        </authorList>
    </citation>
    <scope>NUCLEOTIDE SEQUENCE [LARGE SCALE GENOMIC DNA]</scope>
    <source>
        <strain evidence="1 2">2789STDY5834908</strain>
    </source>
</reference>
<sequence length="185" mass="21581">MTNTNNFIELNRRYLIDDMIDSIELCLSHHIDKQTRPKLYNELSEKLCKWGVTKRSIPLIEYCFKLYINDKACFGNFNVKAENVEEAYDVAYTTLASKLSGILPNIDIPYYVEAVNEEGYPRYRVLSYNSEKDEKECFITSDHTEARVKYDELDGESDTIALFIQTSHEAGWSVLKHRLANRVKF</sequence>
<gene>
    <name evidence="1" type="ORF">ERS852520_02994</name>
</gene>
<proteinExistence type="predicted"/>
<protein>
    <submittedName>
        <fullName evidence="1">Uncharacterized protein</fullName>
    </submittedName>
</protein>
<organism evidence="1 2">
    <name type="scientific">Anaerostipes hadrus</name>
    <dbReference type="NCBI Taxonomy" id="649756"/>
    <lineage>
        <taxon>Bacteria</taxon>
        <taxon>Bacillati</taxon>
        <taxon>Bacillota</taxon>
        <taxon>Clostridia</taxon>
        <taxon>Lachnospirales</taxon>
        <taxon>Lachnospiraceae</taxon>
        <taxon>Anaerostipes</taxon>
    </lineage>
</organism>
<dbReference type="Proteomes" id="UP000095564">
    <property type="component" value="Unassembled WGS sequence"/>
</dbReference>
<dbReference type="RefSeq" id="WP_055161897.1">
    <property type="nucleotide sequence ID" value="NZ_CZAU01000039.1"/>
</dbReference>
<dbReference type="EMBL" id="CZAU01000039">
    <property type="protein sequence ID" value="CUQ07824.1"/>
    <property type="molecule type" value="Genomic_DNA"/>
</dbReference>
<evidence type="ECO:0000313" key="1">
    <source>
        <dbReference type="EMBL" id="CUQ07824.1"/>
    </source>
</evidence>
<dbReference type="AlphaFoldDB" id="A0A174TCC6"/>